<keyword evidence="9 11" id="KW-0472">Membrane</keyword>
<evidence type="ECO:0000313" key="17">
    <source>
        <dbReference type="Proteomes" id="UP000219327"/>
    </source>
</evidence>
<evidence type="ECO:0008006" key="18">
    <source>
        <dbReference type="Google" id="ProtNLM"/>
    </source>
</evidence>
<keyword evidence="3 11" id="KW-1134">Transmembrane beta strand</keyword>
<evidence type="ECO:0000256" key="3">
    <source>
        <dbReference type="ARBA" id="ARBA00022452"/>
    </source>
</evidence>
<keyword evidence="2 11" id="KW-0813">Transport</keyword>
<keyword evidence="7" id="KW-0406">Ion transport</keyword>
<evidence type="ECO:0000256" key="6">
    <source>
        <dbReference type="ARBA" id="ARBA00023004"/>
    </source>
</evidence>
<feature type="signal peptide" evidence="13">
    <location>
        <begin position="1"/>
        <end position="27"/>
    </location>
</feature>
<evidence type="ECO:0000256" key="7">
    <source>
        <dbReference type="ARBA" id="ARBA00023065"/>
    </source>
</evidence>
<evidence type="ECO:0000256" key="5">
    <source>
        <dbReference type="ARBA" id="ARBA00022692"/>
    </source>
</evidence>
<sequence length="691" mass="76600">MHQRLFCLHSRLLPVIPLLIASSFTLAESGLDEIIVTADFRGKNEMETPHSVSVLGNEEIDERGAQHIEDLVNVVPNINFAGGTGRARFFQIRGIGERSQFSDPLNHSVGVLIDNVDFSGAGSVATLFDVAQVEVLRGPQGTRYGANALAGLINIKTNDPEDEFGGRLRATGGDYGTRAVGAAVTGPLSNLVSYRLTGEVHESDGYTDNSFLDRDDVNARDETTVRGRLRFDWNDESRTDLTLGRIDIDNGYDAFSLDNTRTTLSDEPGHDRQTSSFFSLHHEEAMDSLTIAVIGTTSSSDLEYGYDEDWSYTGIHPFGYTSFDNYIRERSNSSAEVRMLSNESSTLFNGTTDWVVGAFRLDSSVDLLRQYTFAAGDFTSTYDFTTTALFFQLDTRLSDTVELTSGLRWENRDTSYVDSDGVAFSPDEGMWGGQLALRIATSDNTMTYVSLARGYKAGGFNTDGTLDADLREFDSEFLWEIEAGIKGVTADGGIRYRAAVFYDLRRDQQVKSSLVRPRMDGSSEFIDFTGNAAEGTNLGMELEADFYLSDAFAVYTNVGLLQAEFDEFINEFGEDLSGRDQAQTPGYMFSVGMRFDNDTWFGQLGVDAKDSFFFSDRHSVMSGSNTLVNGRTGYRMDNWTVSLWGRNLTDEDTFIRGFGSFGNDPRKDYVTEPYLQFGEPRVVGLTAELDL</sequence>
<comment type="subcellular location">
    <subcellularLocation>
        <location evidence="1 11">Cell outer membrane</location>
        <topology evidence="1 11">Multi-pass membrane protein</topology>
    </subcellularLocation>
</comment>
<evidence type="ECO:0000256" key="11">
    <source>
        <dbReference type="PROSITE-ProRule" id="PRU01360"/>
    </source>
</evidence>
<feature type="domain" description="TonB-dependent receptor-like beta-barrel" evidence="14">
    <location>
        <begin position="226"/>
        <end position="648"/>
    </location>
</feature>
<evidence type="ECO:0000256" key="9">
    <source>
        <dbReference type="ARBA" id="ARBA00023136"/>
    </source>
</evidence>
<evidence type="ECO:0000256" key="12">
    <source>
        <dbReference type="RuleBase" id="RU003357"/>
    </source>
</evidence>
<feature type="chain" id="PRO_5012404873" description="TonB-dependent receptor" evidence="13">
    <location>
        <begin position="28"/>
        <end position="691"/>
    </location>
</feature>
<comment type="similarity">
    <text evidence="11 12">Belongs to the TonB-dependent receptor family.</text>
</comment>
<evidence type="ECO:0000259" key="15">
    <source>
        <dbReference type="Pfam" id="PF07715"/>
    </source>
</evidence>
<dbReference type="Proteomes" id="UP000219327">
    <property type="component" value="Unassembled WGS sequence"/>
</dbReference>
<evidence type="ECO:0000256" key="8">
    <source>
        <dbReference type="ARBA" id="ARBA00023077"/>
    </source>
</evidence>
<evidence type="ECO:0000256" key="4">
    <source>
        <dbReference type="ARBA" id="ARBA00022496"/>
    </source>
</evidence>
<keyword evidence="5 11" id="KW-0812">Transmembrane</keyword>
<dbReference type="InterPro" id="IPR012910">
    <property type="entry name" value="Plug_dom"/>
</dbReference>
<dbReference type="InterPro" id="IPR036942">
    <property type="entry name" value="Beta-barrel_TonB_sf"/>
</dbReference>
<evidence type="ECO:0000256" key="1">
    <source>
        <dbReference type="ARBA" id="ARBA00004571"/>
    </source>
</evidence>
<dbReference type="GO" id="GO:0009279">
    <property type="term" value="C:cell outer membrane"/>
    <property type="evidence" value="ECO:0007669"/>
    <property type="project" value="UniProtKB-SubCell"/>
</dbReference>
<dbReference type="AlphaFoldDB" id="A0A2A5WNR3"/>
<protein>
    <recommendedName>
        <fullName evidence="18">TonB-dependent receptor</fullName>
    </recommendedName>
</protein>
<dbReference type="InterPro" id="IPR000531">
    <property type="entry name" value="Beta-barrel_TonB"/>
</dbReference>
<name>A0A2A5WNR3_9GAMM</name>
<dbReference type="Pfam" id="PF00593">
    <property type="entry name" value="TonB_dep_Rec_b-barrel"/>
    <property type="match status" value="1"/>
</dbReference>
<evidence type="ECO:0000256" key="10">
    <source>
        <dbReference type="ARBA" id="ARBA00023237"/>
    </source>
</evidence>
<reference evidence="16 17" key="1">
    <citation type="submission" date="2017-08" db="EMBL/GenBank/DDBJ databases">
        <title>Fine stratification of microbial communities through a metagenomic profile of the photic zone.</title>
        <authorList>
            <person name="Haro-Moreno J.M."/>
            <person name="Lopez-Perez M."/>
            <person name="De La Torre J."/>
            <person name="Picazo A."/>
            <person name="Camacho A."/>
            <person name="Rodriguez-Valera F."/>
        </authorList>
    </citation>
    <scope>NUCLEOTIDE SEQUENCE [LARGE SCALE GENOMIC DNA]</scope>
    <source>
        <strain evidence="16">MED-G24</strain>
    </source>
</reference>
<dbReference type="GO" id="GO:0006826">
    <property type="term" value="P:iron ion transport"/>
    <property type="evidence" value="ECO:0007669"/>
    <property type="project" value="UniProtKB-KW"/>
</dbReference>
<dbReference type="PANTHER" id="PTHR32552:SF81">
    <property type="entry name" value="TONB-DEPENDENT OUTER MEMBRANE RECEPTOR"/>
    <property type="match status" value="1"/>
</dbReference>
<keyword evidence="13" id="KW-0732">Signal</keyword>
<dbReference type="PANTHER" id="PTHR32552">
    <property type="entry name" value="FERRICHROME IRON RECEPTOR-RELATED"/>
    <property type="match status" value="1"/>
</dbReference>
<evidence type="ECO:0000256" key="2">
    <source>
        <dbReference type="ARBA" id="ARBA00022448"/>
    </source>
</evidence>
<evidence type="ECO:0000313" key="16">
    <source>
        <dbReference type="EMBL" id="PDH38180.1"/>
    </source>
</evidence>
<keyword evidence="8 12" id="KW-0798">TonB box</keyword>
<keyword evidence="10 11" id="KW-0998">Cell outer membrane</keyword>
<accession>A0A2A5WNR3</accession>
<dbReference type="InterPro" id="IPR039426">
    <property type="entry name" value="TonB-dep_rcpt-like"/>
</dbReference>
<gene>
    <name evidence="16" type="ORF">CNE99_07220</name>
</gene>
<keyword evidence="4" id="KW-0410">Iron transport</keyword>
<proteinExistence type="inferred from homology"/>
<comment type="caution">
    <text evidence="16">The sequence shown here is derived from an EMBL/GenBank/DDBJ whole genome shotgun (WGS) entry which is preliminary data.</text>
</comment>
<dbReference type="Pfam" id="PF07715">
    <property type="entry name" value="Plug"/>
    <property type="match status" value="1"/>
</dbReference>
<dbReference type="SUPFAM" id="SSF56935">
    <property type="entry name" value="Porins"/>
    <property type="match status" value="1"/>
</dbReference>
<dbReference type="EMBL" id="NTKD01000039">
    <property type="protein sequence ID" value="PDH38180.1"/>
    <property type="molecule type" value="Genomic_DNA"/>
</dbReference>
<dbReference type="Gene3D" id="2.40.170.20">
    <property type="entry name" value="TonB-dependent receptor, beta-barrel domain"/>
    <property type="match status" value="1"/>
</dbReference>
<keyword evidence="6" id="KW-0408">Iron</keyword>
<evidence type="ECO:0000256" key="13">
    <source>
        <dbReference type="SAM" id="SignalP"/>
    </source>
</evidence>
<feature type="domain" description="TonB-dependent receptor plug" evidence="15">
    <location>
        <begin position="45"/>
        <end position="151"/>
    </location>
</feature>
<dbReference type="PROSITE" id="PS52016">
    <property type="entry name" value="TONB_DEPENDENT_REC_3"/>
    <property type="match status" value="1"/>
</dbReference>
<evidence type="ECO:0000259" key="14">
    <source>
        <dbReference type="Pfam" id="PF00593"/>
    </source>
</evidence>
<organism evidence="16 17">
    <name type="scientific">OM182 bacterium MED-G24</name>
    <dbReference type="NCBI Taxonomy" id="1986255"/>
    <lineage>
        <taxon>Bacteria</taxon>
        <taxon>Pseudomonadati</taxon>
        <taxon>Pseudomonadota</taxon>
        <taxon>Gammaproteobacteria</taxon>
        <taxon>OMG group</taxon>
        <taxon>OM182 clade</taxon>
    </lineage>
</organism>